<dbReference type="Pfam" id="PF02110">
    <property type="entry name" value="HK"/>
    <property type="match status" value="1"/>
</dbReference>
<comment type="cofactor">
    <cofactor evidence="2 11">
        <name>Mg(2+)</name>
        <dbReference type="ChEBI" id="CHEBI:18420"/>
    </cofactor>
</comment>
<protein>
    <recommendedName>
        <fullName evidence="11">Hydroxyethylthiazole kinase</fullName>
        <ecNumber evidence="11">2.7.1.50</ecNumber>
    </recommendedName>
    <alternativeName>
        <fullName evidence="11">4-methyl-5-beta-hydroxyethylthiazole kinase</fullName>
        <shortName evidence="11">TH kinase</shortName>
        <shortName evidence="11">Thz kinase</shortName>
    </alternativeName>
</protein>
<organism evidence="12 13">
    <name type="scientific">Nosocomiicoccus ampullae</name>
    <dbReference type="NCBI Taxonomy" id="489910"/>
    <lineage>
        <taxon>Bacteria</taxon>
        <taxon>Bacillati</taxon>
        <taxon>Bacillota</taxon>
        <taxon>Bacilli</taxon>
        <taxon>Bacillales</taxon>
        <taxon>Staphylococcaceae</taxon>
        <taxon>Nosocomiicoccus</taxon>
    </lineage>
</organism>
<dbReference type="Gene3D" id="3.40.1190.20">
    <property type="match status" value="1"/>
</dbReference>
<dbReference type="HAMAP" id="MF_00228">
    <property type="entry name" value="Thz_kinase"/>
    <property type="match status" value="1"/>
</dbReference>
<evidence type="ECO:0000313" key="13">
    <source>
        <dbReference type="Proteomes" id="UP000579136"/>
    </source>
</evidence>
<dbReference type="GO" id="GO:0009229">
    <property type="term" value="P:thiamine diphosphate biosynthetic process"/>
    <property type="evidence" value="ECO:0007669"/>
    <property type="project" value="UniProtKB-UniRule"/>
</dbReference>
<dbReference type="PIRSF" id="PIRSF000513">
    <property type="entry name" value="Thz_kinase"/>
    <property type="match status" value="1"/>
</dbReference>
<dbReference type="InterPro" id="IPR029056">
    <property type="entry name" value="Ribokinase-like"/>
</dbReference>
<reference evidence="12 13" key="1">
    <citation type="submission" date="2020-08" db="EMBL/GenBank/DDBJ databases">
        <title>Genomic Encyclopedia of Type Strains, Phase IV (KMG-IV): sequencing the most valuable type-strain genomes for metagenomic binning, comparative biology and taxonomic classification.</title>
        <authorList>
            <person name="Goeker M."/>
        </authorList>
    </citation>
    <scope>NUCLEOTIDE SEQUENCE [LARGE SCALE GENOMIC DNA]</scope>
    <source>
        <strain evidence="12 13">DSM 19163</strain>
    </source>
</reference>
<dbReference type="EMBL" id="JACHHF010000002">
    <property type="protein sequence ID" value="MBB5175627.1"/>
    <property type="molecule type" value="Genomic_DNA"/>
</dbReference>
<dbReference type="PRINTS" id="PR01099">
    <property type="entry name" value="HYETHTZKNASE"/>
</dbReference>
<dbReference type="SUPFAM" id="SSF53613">
    <property type="entry name" value="Ribokinase-like"/>
    <property type="match status" value="1"/>
</dbReference>
<keyword evidence="9 11" id="KW-0460">Magnesium</keyword>
<name>A0A9Q2CYJ0_9STAP</name>
<comment type="function">
    <text evidence="11">Catalyzes the phosphorylation of the hydroxyl group of 4-methyl-5-beta-hydroxyethylthiazole (THZ).</text>
</comment>
<keyword evidence="4 11" id="KW-0808">Transferase</keyword>
<keyword evidence="10 11" id="KW-0784">Thiamine biosynthesis</keyword>
<dbReference type="InterPro" id="IPR000417">
    <property type="entry name" value="Hyethyz_kinase"/>
</dbReference>
<sequence length="268" mass="29215">MLEFKQGFPLQDSPLVDCLTNNVTIETMANSLLYVGAKPIMAAHTDEQDDVIKVVDAVLLNLGRILQGENDNLQSASKLAKKYGKPFIVDLVGYGIGEFRNNVGEEIIDNHPSIIKGNMSEIRAFCKLKSHGRGVDVGDEDTTNTSLDELIDALKKQVETYKNTVFMVTGPVDVIVSKNQAVKLYNGVENNGNFTGTGDVVGALAGALIGDGMDPLNACINAVSYFNICGEIAEDKSHGLNDFRFHLLNELSLLKDTDWTKEVKGEYV</sequence>
<accession>A0A9Q2CYJ0</accession>
<evidence type="ECO:0000256" key="7">
    <source>
        <dbReference type="ARBA" id="ARBA00022777"/>
    </source>
</evidence>
<evidence type="ECO:0000256" key="4">
    <source>
        <dbReference type="ARBA" id="ARBA00022679"/>
    </source>
</evidence>
<keyword evidence="7 11" id="KW-0418">Kinase</keyword>
<comment type="catalytic activity">
    <reaction evidence="1 11">
        <text>5-(2-hydroxyethyl)-4-methylthiazole + ATP = 4-methyl-5-(2-phosphooxyethyl)-thiazole + ADP + H(+)</text>
        <dbReference type="Rhea" id="RHEA:24212"/>
        <dbReference type="ChEBI" id="CHEBI:15378"/>
        <dbReference type="ChEBI" id="CHEBI:17957"/>
        <dbReference type="ChEBI" id="CHEBI:30616"/>
        <dbReference type="ChEBI" id="CHEBI:58296"/>
        <dbReference type="ChEBI" id="CHEBI:456216"/>
        <dbReference type="EC" id="2.7.1.50"/>
    </reaction>
</comment>
<comment type="pathway">
    <text evidence="3 11">Cofactor biosynthesis; thiamine diphosphate biosynthesis; 4-methyl-5-(2-phosphoethyl)-thiazole from 5-(2-hydroxyethyl)-4-methylthiazole: step 1/1.</text>
</comment>
<evidence type="ECO:0000256" key="5">
    <source>
        <dbReference type="ARBA" id="ARBA00022723"/>
    </source>
</evidence>
<evidence type="ECO:0000256" key="9">
    <source>
        <dbReference type="ARBA" id="ARBA00022842"/>
    </source>
</evidence>
<keyword evidence="13" id="KW-1185">Reference proteome</keyword>
<dbReference type="GO" id="GO:0004417">
    <property type="term" value="F:hydroxyethylthiazole kinase activity"/>
    <property type="evidence" value="ECO:0007669"/>
    <property type="project" value="UniProtKB-UniRule"/>
</dbReference>
<evidence type="ECO:0000256" key="1">
    <source>
        <dbReference type="ARBA" id="ARBA00001771"/>
    </source>
</evidence>
<dbReference type="Proteomes" id="UP000579136">
    <property type="component" value="Unassembled WGS sequence"/>
</dbReference>
<dbReference type="AlphaFoldDB" id="A0A9Q2CYJ0"/>
<feature type="binding site" evidence="11">
    <location>
        <position position="196"/>
    </location>
    <ligand>
        <name>substrate</name>
    </ligand>
</feature>
<keyword evidence="6 11" id="KW-0547">Nucleotide-binding</keyword>
<keyword evidence="8 11" id="KW-0067">ATP-binding</keyword>
<dbReference type="GO" id="GO:0005524">
    <property type="term" value="F:ATP binding"/>
    <property type="evidence" value="ECO:0007669"/>
    <property type="project" value="UniProtKB-UniRule"/>
</dbReference>
<feature type="binding site" evidence="11">
    <location>
        <position position="41"/>
    </location>
    <ligand>
        <name>substrate</name>
    </ligand>
</feature>
<dbReference type="EC" id="2.7.1.50" evidence="11"/>
<comment type="similarity">
    <text evidence="11">Belongs to the Thz kinase family.</text>
</comment>
<feature type="binding site" evidence="11">
    <location>
        <position position="169"/>
    </location>
    <ligand>
        <name>ATP</name>
        <dbReference type="ChEBI" id="CHEBI:30616"/>
    </ligand>
</feature>
<proteinExistence type="inferred from homology"/>
<feature type="binding site" evidence="11">
    <location>
        <position position="116"/>
    </location>
    <ligand>
        <name>ATP</name>
        <dbReference type="ChEBI" id="CHEBI:30616"/>
    </ligand>
</feature>
<gene>
    <name evidence="11" type="primary">thiM</name>
    <name evidence="12" type="ORF">HNQ45_000497</name>
</gene>
<dbReference type="GO" id="GO:0009228">
    <property type="term" value="P:thiamine biosynthetic process"/>
    <property type="evidence" value="ECO:0007669"/>
    <property type="project" value="UniProtKB-KW"/>
</dbReference>
<dbReference type="GO" id="GO:0000287">
    <property type="term" value="F:magnesium ion binding"/>
    <property type="evidence" value="ECO:0007669"/>
    <property type="project" value="UniProtKB-UniRule"/>
</dbReference>
<evidence type="ECO:0000313" key="12">
    <source>
        <dbReference type="EMBL" id="MBB5175627.1"/>
    </source>
</evidence>
<evidence type="ECO:0000256" key="11">
    <source>
        <dbReference type="HAMAP-Rule" id="MF_00228"/>
    </source>
</evidence>
<evidence type="ECO:0000256" key="3">
    <source>
        <dbReference type="ARBA" id="ARBA00004868"/>
    </source>
</evidence>
<evidence type="ECO:0000256" key="6">
    <source>
        <dbReference type="ARBA" id="ARBA00022741"/>
    </source>
</evidence>
<dbReference type="CDD" id="cd01170">
    <property type="entry name" value="THZ_kinase"/>
    <property type="match status" value="1"/>
</dbReference>
<dbReference type="RefSeq" id="WP_183673080.1">
    <property type="nucleotide sequence ID" value="NZ_CBCRYX010000001.1"/>
</dbReference>
<evidence type="ECO:0000256" key="8">
    <source>
        <dbReference type="ARBA" id="ARBA00022840"/>
    </source>
</evidence>
<comment type="caution">
    <text evidence="12">The sequence shown here is derived from an EMBL/GenBank/DDBJ whole genome shotgun (WGS) entry which is preliminary data.</text>
</comment>
<evidence type="ECO:0000256" key="2">
    <source>
        <dbReference type="ARBA" id="ARBA00001946"/>
    </source>
</evidence>
<keyword evidence="5 11" id="KW-0479">Metal-binding</keyword>
<evidence type="ECO:0000256" key="10">
    <source>
        <dbReference type="ARBA" id="ARBA00022977"/>
    </source>
</evidence>